<comment type="caution">
    <text evidence="3">The sequence shown here is derived from an EMBL/GenBank/DDBJ whole genome shotgun (WGS) entry which is preliminary data.</text>
</comment>
<sequence length="329" mass="35899">MRGTQVMKVLMVGAGTMGRVHAQAWAEIDEGELVGVVDPDPACGASLARSASVPAFASLEEALGVMAVDVVDVCVPTYLHRATVEQALTAGCHVICEKPMALNLDEAQSMIDAATRARRQLLIAHVVRFFPQYALARQRVKNGAIGEVGTARTFRGGAYPVGWQDWYGDPNKSGTLATDLLIHDIDFLRWTFGEVQRVYAKSLNVKGDHVLVSLRFANGLIAQCEGSWAYPAGFSYAFELAGREGLIAFDSRQSRAIEVWESTAPLAPRVAIPESPLVQSPYVAELEHFLAVIRDGVEPRVTAEDAFRALELSMMVRRSWETGQPVEVE</sequence>
<dbReference type="PANTHER" id="PTHR43377:SF1">
    <property type="entry name" value="BILIVERDIN REDUCTASE A"/>
    <property type="match status" value="1"/>
</dbReference>
<dbReference type="Pfam" id="PF22725">
    <property type="entry name" value="GFO_IDH_MocA_C3"/>
    <property type="match status" value="1"/>
</dbReference>
<dbReference type="SUPFAM" id="SSF55347">
    <property type="entry name" value="Glyceraldehyde-3-phosphate dehydrogenase-like, C-terminal domain"/>
    <property type="match status" value="1"/>
</dbReference>
<evidence type="ECO:0000313" key="3">
    <source>
        <dbReference type="EMBL" id="NMP22752.1"/>
    </source>
</evidence>
<dbReference type="PANTHER" id="PTHR43377">
    <property type="entry name" value="BILIVERDIN REDUCTASE A"/>
    <property type="match status" value="1"/>
</dbReference>
<gene>
    <name evidence="3" type="ORF">HIJ39_10360</name>
</gene>
<dbReference type="InterPro" id="IPR036291">
    <property type="entry name" value="NAD(P)-bd_dom_sf"/>
</dbReference>
<name>A0A7Y0L3Q5_9FIRM</name>
<feature type="domain" description="Gfo/Idh/MocA-like oxidoreductase N-terminal" evidence="1">
    <location>
        <begin position="7"/>
        <end position="124"/>
    </location>
</feature>
<dbReference type="EMBL" id="JABBVZ010000030">
    <property type="protein sequence ID" value="NMP22752.1"/>
    <property type="molecule type" value="Genomic_DNA"/>
</dbReference>
<dbReference type="InterPro" id="IPR051450">
    <property type="entry name" value="Gfo/Idh/MocA_Oxidoreductases"/>
</dbReference>
<dbReference type="Gene3D" id="3.40.50.720">
    <property type="entry name" value="NAD(P)-binding Rossmann-like Domain"/>
    <property type="match status" value="1"/>
</dbReference>
<evidence type="ECO:0000259" key="1">
    <source>
        <dbReference type="Pfam" id="PF01408"/>
    </source>
</evidence>
<accession>A0A7Y0L3Q5</accession>
<dbReference type="Proteomes" id="UP000533476">
    <property type="component" value="Unassembled WGS sequence"/>
</dbReference>
<protein>
    <submittedName>
        <fullName evidence="3">Gfo/Idh/MocA family oxidoreductase</fullName>
    </submittedName>
</protein>
<dbReference type="SUPFAM" id="SSF51735">
    <property type="entry name" value="NAD(P)-binding Rossmann-fold domains"/>
    <property type="match status" value="1"/>
</dbReference>
<dbReference type="Pfam" id="PF01408">
    <property type="entry name" value="GFO_IDH_MocA"/>
    <property type="match status" value="1"/>
</dbReference>
<organism evidence="3 4">
    <name type="scientific">Sulfobacillus harzensis</name>
    <dbReference type="NCBI Taxonomy" id="2729629"/>
    <lineage>
        <taxon>Bacteria</taxon>
        <taxon>Bacillati</taxon>
        <taxon>Bacillota</taxon>
        <taxon>Clostridia</taxon>
        <taxon>Eubacteriales</taxon>
        <taxon>Clostridiales Family XVII. Incertae Sedis</taxon>
        <taxon>Sulfobacillus</taxon>
    </lineage>
</organism>
<dbReference type="InterPro" id="IPR000683">
    <property type="entry name" value="Gfo/Idh/MocA-like_OxRdtase_N"/>
</dbReference>
<feature type="domain" description="GFO/IDH/MocA-like oxidoreductase" evidence="2">
    <location>
        <begin position="133"/>
        <end position="247"/>
    </location>
</feature>
<reference evidence="3 4" key="1">
    <citation type="submission" date="2020-04" db="EMBL/GenBank/DDBJ databases">
        <authorList>
            <person name="Zhang R."/>
            <person name="Schippers A."/>
        </authorList>
    </citation>
    <scope>NUCLEOTIDE SEQUENCE [LARGE SCALE GENOMIC DNA]</scope>
    <source>
        <strain evidence="3 4">DSM 109850</strain>
    </source>
</reference>
<dbReference type="Gene3D" id="3.30.360.10">
    <property type="entry name" value="Dihydrodipicolinate Reductase, domain 2"/>
    <property type="match status" value="1"/>
</dbReference>
<evidence type="ECO:0000313" key="4">
    <source>
        <dbReference type="Proteomes" id="UP000533476"/>
    </source>
</evidence>
<dbReference type="AlphaFoldDB" id="A0A7Y0L3Q5"/>
<evidence type="ECO:0000259" key="2">
    <source>
        <dbReference type="Pfam" id="PF22725"/>
    </source>
</evidence>
<proteinExistence type="predicted"/>
<keyword evidence="4" id="KW-1185">Reference proteome</keyword>
<dbReference type="InterPro" id="IPR055170">
    <property type="entry name" value="GFO_IDH_MocA-like_dom"/>
</dbReference>
<dbReference type="GO" id="GO:0000166">
    <property type="term" value="F:nucleotide binding"/>
    <property type="evidence" value="ECO:0007669"/>
    <property type="project" value="InterPro"/>
</dbReference>